<protein>
    <recommendedName>
        <fullName evidence="3">Cell division protein FtsL</fullName>
    </recommendedName>
</protein>
<name>A0A239GRA3_9RHOB</name>
<dbReference type="Proteomes" id="UP000198426">
    <property type="component" value="Unassembled WGS sequence"/>
</dbReference>
<evidence type="ECO:0000313" key="1">
    <source>
        <dbReference type="EMBL" id="SNS71308.1"/>
    </source>
</evidence>
<organism evidence="1 2">
    <name type="scientific">Tropicimonas sediminicola</name>
    <dbReference type="NCBI Taxonomy" id="1031541"/>
    <lineage>
        <taxon>Bacteria</taxon>
        <taxon>Pseudomonadati</taxon>
        <taxon>Pseudomonadota</taxon>
        <taxon>Alphaproteobacteria</taxon>
        <taxon>Rhodobacterales</taxon>
        <taxon>Roseobacteraceae</taxon>
        <taxon>Tropicimonas</taxon>
    </lineage>
</organism>
<evidence type="ECO:0008006" key="3">
    <source>
        <dbReference type="Google" id="ProtNLM"/>
    </source>
</evidence>
<dbReference type="EMBL" id="FZOY01000003">
    <property type="protein sequence ID" value="SNS71308.1"/>
    <property type="molecule type" value="Genomic_DNA"/>
</dbReference>
<proteinExistence type="predicted"/>
<evidence type="ECO:0000313" key="2">
    <source>
        <dbReference type="Proteomes" id="UP000198426"/>
    </source>
</evidence>
<gene>
    <name evidence="1" type="ORF">SAMN05421757_10360</name>
</gene>
<dbReference type="RefSeq" id="WP_089232672.1">
    <property type="nucleotide sequence ID" value="NZ_FZOY01000003.1"/>
</dbReference>
<reference evidence="1 2" key="1">
    <citation type="submission" date="2017-06" db="EMBL/GenBank/DDBJ databases">
        <authorList>
            <person name="Kim H.J."/>
            <person name="Triplett B.A."/>
        </authorList>
    </citation>
    <scope>NUCLEOTIDE SEQUENCE [LARGE SCALE GENOMIC DNA]</scope>
    <source>
        <strain evidence="1 2">DSM 29339</strain>
    </source>
</reference>
<accession>A0A239GRA3</accession>
<dbReference type="OrthoDB" id="7165680at2"/>
<keyword evidence="2" id="KW-1185">Reference proteome</keyword>
<sequence length="118" mass="13103">MKTLFYLTSALVVMGLAFWAYQENYRTQAALKESAALKREIGTLRETLAVLEAEWAYLNRPGRLAELAEINFDSLGLLPLRPEQFGSVEQVAFPPPPMLPVTMPIEVAGHLKVGGQFP</sequence>
<dbReference type="AlphaFoldDB" id="A0A239GRA3"/>